<sequence>MRDNPAGYECALLGLGILCLTYGIPIFPRLASDAFWQNARKMIILLGMSDHGIIKLSGCYIGGLLEEWKMQWTSDVLDKCSESAFYDAADSSTITRAWEFRSAFEAHVERWMKYFCLRRDRIKFGFGMLMLWEIRLCSMGGRRVSFRIRRSFDAGTSWTFETSHFRSFQLGMLSIQTHSKAPPPMKLHLAVQMAFVLYIHVPIPTFLIY</sequence>
<accession>M3BBF5</accession>
<protein>
    <submittedName>
        <fullName evidence="2">Uncharacterized protein</fullName>
    </submittedName>
</protein>
<keyword evidence="1" id="KW-1133">Transmembrane helix</keyword>
<dbReference type="RefSeq" id="XP_007923839.1">
    <property type="nucleotide sequence ID" value="XM_007925648.1"/>
</dbReference>
<organism evidence="2 3">
    <name type="scientific">Pseudocercospora fijiensis (strain CIRAD86)</name>
    <name type="common">Black leaf streak disease fungus</name>
    <name type="synonym">Mycosphaerella fijiensis</name>
    <dbReference type="NCBI Taxonomy" id="383855"/>
    <lineage>
        <taxon>Eukaryota</taxon>
        <taxon>Fungi</taxon>
        <taxon>Dikarya</taxon>
        <taxon>Ascomycota</taxon>
        <taxon>Pezizomycotina</taxon>
        <taxon>Dothideomycetes</taxon>
        <taxon>Dothideomycetidae</taxon>
        <taxon>Mycosphaerellales</taxon>
        <taxon>Mycosphaerellaceae</taxon>
        <taxon>Pseudocercospora</taxon>
    </lineage>
</organism>
<dbReference type="VEuPathDB" id="FungiDB:MYCFIDRAFT_206884"/>
<feature type="transmembrane region" description="Helical" evidence="1">
    <location>
        <begin position="6"/>
        <end position="27"/>
    </location>
</feature>
<dbReference type="KEGG" id="pfj:MYCFIDRAFT_206884"/>
<keyword evidence="1" id="KW-0812">Transmembrane</keyword>
<dbReference type="Proteomes" id="UP000016932">
    <property type="component" value="Unassembled WGS sequence"/>
</dbReference>
<dbReference type="AlphaFoldDB" id="M3BBF5"/>
<dbReference type="GeneID" id="19336521"/>
<gene>
    <name evidence="2" type="ORF">MYCFIDRAFT_206884</name>
</gene>
<dbReference type="HOGENOM" id="CLU_1315898_0_0_1"/>
<dbReference type="EMBL" id="KB446556">
    <property type="protein sequence ID" value="EME86627.1"/>
    <property type="molecule type" value="Genomic_DNA"/>
</dbReference>
<evidence type="ECO:0000313" key="3">
    <source>
        <dbReference type="Proteomes" id="UP000016932"/>
    </source>
</evidence>
<keyword evidence="1" id="KW-0472">Membrane</keyword>
<proteinExistence type="predicted"/>
<name>M3BBF5_PSEFD</name>
<keyword evidence="3" id="KW-1185">Reference proteome</keyword>
<evidence type="ECO:0000256" key="1">
    <source>
        <dbReference type="SAM" id="Phobius"/>
    </source>
</evidence>
<evidence type="ECO:0000313" key="2">
    <source>
        <dbReference type="EMBL" id="EME86627.1"/>
    </source>
</evidence>
<reference evidence="2 3" key="1">
    <citation type="journal article" date="2012" name="PLoS Pathog.">
        <title>Diverse lifestyles and strategies of plant pathogenesis encoded in the genomes of eighteen Dothideomycetes fungi.</title>
        <authorList>
            <person name="Ohm R.A."/>
            <person name="Feau N."/>
            <person name="Henrissat B."/>
            <person name="Schoch C.L."/>
            <person name="Horwitz B.A."/>
            <person name="Barry K.W."/>
            <person name="Condon B.J."/>
            <person name="Copeland A.C."/>
            <person name="Dhillon B."/>
            <person name="Glaser F."/>
            <person name="Hesse C.N."/>
            <person name="Kosti I."/>
            <person name="LaButti K."/>
            <person name="Lindquist E.A."/>
            <person name="Lucas S."/>
            <person name="Salamov A.A."/>
            <person name="Bradshaw R.E."/>
            <person name="Ciuffetti L."/>
            <person name="Hamelin R.C."/>
            <person name="Kema G.H.J."/>
            <person name="Lawrence C."/>
            <person name="Scott J.A."/>
            <person name="Spatafora J.W."/>
            <person name="Turgeon B.G."/>
            <person name="de Wit P.J.G.M."/>
            <person name="Zhong S."/>
            <person name="Goodwin S.B."/>
            <person name="Grigoriev I.V."/>
        </authorList>
    </citation>
    <scope>NUCLEOTIDE SEQUENCE [LARGE SCALE GENOMIC DNA]</scope>
    <source>
        <strain evidence="2 3">CIRAD86</strain>
    </source>
</reference>